<keyword evidence="2" id="KW-1185">Reference proteome</keyword>
<gene>
    <name evidence="1" type="ORF">NP233_g7416</name>
</gene>
<accession>A0AAD5YST3</accession>
<dbReference type="EMBL" id="JANIEX010000539">
    <property type="protein sequence ID" value="KAJ3565790.1"/>
    <property type="molecule type" value="Genomic_DNA"/>
</dbReference>
<evidence type="ECO:0000313" key="2">
    <source>
        <dbReference type="Proteomes" id="UP001213000"/>
    </source>
</evidence>
<reference evidence="1" key="1">
    <citation type="submission" date="2022-07" db="EMBL/GenBank/DDBJ databases">
        <title>Genome Sequence of Leucocoprinus birnbaumii.</title>
        <authorList>
            <person name="Buettner E."/>
        </authorList>
    </citation>
    <scope>NUCLEOTIDE SEQUENCE</scope>
    <source>
        <strain evidence="1">VT141</strain>
    </source>
</reference>
<sequence length="262" mass="29602">MFGKRVAQAKLDTQLDVIKEKIEDLWCQARLVRGKRNGLAPISVLPPDIFAEIFAICEICMALMVNTIVDGSDATHVCQSWREISHSFPGLWSVISDFTGRFDTIQVASMFHWGLYLAKDANTGWLIRATNHGNKPGDQTLRFERKKWNGRDSVTSVAFVKIGKVDMELGNDESLQYVKNIDLTKVPQVQQDRERVCDCRVWVKEAVCLLHRAILFVKCPHVDLLESRLKMIGAAAQYAQGNTKEKAWIVAINQNIAGAWDE</sequence>
<dbReference type="Pfam" id="PF20174">
    <property type="entry name" value="DUF6540"/>
    <property type="match status" value="1"/>
</dbReference>
<comment type="caution">
    <text evidence="1">The sequence shown here is derived from an EMBL/GenBank/DDBJ whole genome shotgun (WGS) entry which is preliminary data.</text>
</comment>
<evidence type="ECO:0008006" key="3">
    <source>
        <dbReference type="Google" id="ProtNLM"/>
    </source>
</evidence>
<dbReference type="InterPro" id="IPR046670">
    <property type="entry name" value="DUF6540"/>
</dbReference>
<protein>
    <recommendedName>
        <fullName evidence="3">F-box domain-containing protein</fullName>
    </recommendedName>
</protein>
<evidence type="ECO:0000313" key="1">
    <source>
        <dbReference type="EMBL" id="KAJ3565790.1"/>
    </source>
</evidence>
<dbReference type="Proteomes" id="UP001213000">
    <property type="component" value="Unassembled WGS sequence"/>
</dbReference>
<dbReference type="AlphaFoldDB" id="A0AAD5YST3"/>
<organism evidence="1 2">
    <name type="scientific">Leucocoprinus birnbaumii</name>
    <dbReference type="NCBI Taxonomy" id="56174"/>
    <lineage>
        <taxon>Eukaryota</taxon>
        <taxon>Fungi</taxon>
        <taxon>Dikarya</taxon>
        <taxon>Basidiomycota</taxon>
        <taxon>Agaricomycotina</taxon>
        <taxon>Agaricomycetes</taxon>
        <taxon>Agaricomycetidae</taxon>
        <taxon>Agaricales</taxon>
        <taxon>Agaricineae</taxon>
        <taxon>Agaricaceae</taxon>
        <taxon>Leucocoprinus</taxon>
    </lineage>
</organism>
<name>A0AAD5YST3_9AGAR</name>
<proteinExistence type="predicted"/>